<comment type="similarity">
    <text evidence="3 13">Belongs to the cytochrome P450 family.</text>
</comment>
<dbReference type="GO" id="GO:0044550">
    <property type="term" value="P:secondary metabolite biosynthetic process"/>
    <property type="evidence" value="ECO:0007669"/>
    <property type="project" value="UniProtKB-ARBA"/>
</dbReference>
<dbReference type="GO" id="GO:0016020">
    <property type="term" value="C:membrane"/>
    <property type="evidence" value="ECO:0007669"/>
    <property type="project" value="UniProtKB-SubCell"/>
</dbReference>
<dbReference type="InterPro" id="IPR017972">
    <property type="entry name" value="Cyt_P450_CS"/>
</dbReference>
<sequence length="192" mass="21850">MGNGRNDEKPTSSKKGTNRSQKCTARKYTFNEAEIQELTYLKCVIKETLRLHPPLPLSVPRKCRETCEIGGYVIPKGTQVIINAWAIGRDPEIWTDAESFIPERFDGISADFNGNNFGFIPFGAGRRRCPGILFGVTNIELMLAHLLYHFDWELPYGIKPEEVDMKESFGNTVRRQNDLYLVPTPYCSSLEK</sequence>
<evidence type="ECO:0008006" key="17">
    <source>
        <dbReference type="Google" id="ProtNLM"/>
    </source>
</evidence>
<comment type="subcellular location">
    <subcellularLocation>
        <location evidence="2">Membrane</location>
        <topology evidence="2">Single-pass membrane protein</topology>
    </subcellularLocation>
</comment>
<evidence type="ECO:0000256" key="12">
    <source>
        <dbReference type="PIRSR" id="PIRSR602403-1"/>
    </source>
</evidence>
<organism evidence="15 16">
    <name type="scientific">Stephania japonica</name>
    <dbReference type="NCBI Taxonomy" id="461633"/>
    <lineage>
        <taxon>Eukaryota</taxon>
        <taxon>Viridiplantae</taxon>
        <taxon>Streptophyta</taxon>
        <taxon>Embryophyta</taxon>
        <taxon>Tracheophyta</taxon>
        <taxon>Spermatophyta</taxon>
        <taxon>Magnoliopsida</taxon>
        <taxon>Ranunculales</taxon>
        <taxon>Menispermaceae</taxon>
        <taxon>Menispermoideae</taxon>
        <taxon>Cissampelideae</taxon>
        <taxon>Stephania</taxon>
    </lineage>
</organism>
<comment type="caution">
    <text evidence="15">The sequence shown here is derived from an EMBL/GenBank/DDBJ whole genome shotgun (WGS) entry which is preliminary data.</text>
</comment>
<reference evidence="15 16" key="1">
    <citation type="submission" date="2024-01" db="EMBL/GenBank/DDBJ databases">
        <title>Genome assemblies of Stephania.</title>
        <authorList>
            <person name="Yang L."/>
        </authorList>
    </citation>
    <scope>NUCLEOTIDE SEQUENCE [LARGE SCALE GENOMIC DNA]</scope>
    <source>
        <strain evidence="15">QJT</strain>
        <tissue evidence="15">Leaf</tissue>
    </source>
</reference>
<evidence type="ECO:0000256" key="11">
    <source>
        <dbReference type="ARBA" id="ARBA00023136"/>
    </source>
</evidence>
<evidence type="ECO:0000313" key="15">
    <source>
        <dbReference type="EMBL" id="KAK9155329.1"/>
    </source>
</evidence>
<protein>
    <recommendedName>
        <fullName evidence="17">Cytochrome P450</fullName>
    </recommendedName>
</protein>
<dbReference type="AlphaFoldDB" id="A0AAP0KPA8"/>
<gene>
    <name evidence="15" type="ORF">Sjap_002809</name>
</gene>
<keyword evidence="8 13" id="KW-0560">Oxidoreductase</keyword>
<evidence type="ECO:0000256" key="8">
    <source>
        <dbReference type="ARBA" id="ARBA00023002"/>
    </source>
</evidence>
<evidence type="ECO:0000313" key="16">
    <source>
        <dbReference type="Proteomes" id="UP001417504"/>
    </source>
</evidence>
<dbReference type="PRINTS" id="PR00465">
    <property type="entry name" value="EP450IV"/>
</dbReference>
<keyword evidence="7" id="KW-1133">Transmembrane helix</keyword>
<evidence type="ECO:0000256" key="5">
    <source>
        <dbReference type="ARBA" id="ARBA00022692"/>
    </source>
</evidence>
<dbReference type="PANTHER" id="PTHR47953:SF19">
    <property type="entry name" value="OS06G0641600 PROTEIN"/>
    <property type="match status" value="1"/>
</dbReference>
<dbReference type="PROSITE" id="PS00086">
    <property type="entry name" value="CYTOCHROME_P450"/>
    <property type="match status" value="1"/>
</dbReference>
<evidence type="ECO:0000256" key="2">
    <source>
        <dbReference type="ARBA" id="ARBA00004167"/>
    </source>
</evidence>
<evidence type="ECO:0000256" key="13">
    <source>
        <dbReference type="RuleBase" id="RU000461"/>
    </source>
</evidence>
<accession>A0AAP0KPA8</accession>
<comment type="cofactor">
    <cofactor evidence="1 12">
        <name>heme</name>
        <dbReference type="ChEBI" id="CHEBI:30413"/>
    </cofactor>
</comment>
<feature type="compositionally biased region" description="Basic and acidic residues" evidence="14">
    <location>
        <begin position="1"/>
        <end position="11"/>
    </location>
</feature>
<dbReference type="GO" id="GO:0005506">
    <property type="term" value="F:iron ion binding"/>
    <property type="evidence" value="ECO:0007669"/>
    <property type="project" value="InterPro"/>
</dbReference>
<keyword evidence="16" id="KW-1185">Reference proteome</keyword>
<feature type="binding site" description="axial binding residue" evidence="12">
    <location>
        <position position="129"/>
    </location>
    <ligand>
        <name>heme</name>
        <dbReference type="ChEBI" id="CHEBI:30413"/>
    </ligand>
    <ligandPart>
        <name>Fe</name>
        <dbReference type="ChEBI" id="CHEBI:18248"/>
    </ligandPart>
</feature>
<keyword evidence="10 13" id="KW-0503">Monooxygenase</keyword>
<evidence type="ECO:0000256" key="6">
    <source>
        <dbReference type="ARBA" id="ARBA00022723"/>
    </source>
</evidence>
<dbReference type="InterPro" id="IPR002403">
    <property type="entry name" value="Cyt_P450_E_grp-IV"/>
</dbReference>
<keyword evidence="9 12" id="KW-0408">Iron</keyword>
<evidence type="ECO:0000256" key="7">
    <source>
        <dbReference type="ARBA" id="ARBA00022989"/>
    </source>
</evidence>
<evidence type="ECO:0000256" key="10">
    <source>
        <dbReference type="ARBA" id="ARBA00023033"/>
    </source>
</evidence>
<keyword evidence="5" id="KW-0812">Transmembrane</keyword>
<keyword evidence="4 12" id="KW-0349">Heme</keyword>
<keyword evidence="6 12" id="KW-0479">Metal-binding</keyword>
<dbReference type="InterPro" id="IPR036396">
    <property type="entry name" value="Cyt_P450_sf"/>
</dbReference>
<evidence type="ECO:0000256" key="4">
    <source>
        <dbReference type="ARBA" id="ARBA00022617"/>
    </source>
</evidence>
<dbReference type="InterPro" id="IPR052306">
    <property type="entry name" value="CYP450_71D"/>
</dbReference>
<name>A0AAP0KPA8_9MAGN</name>
<feature type="region of interest" description="Disordered" evidence="14">
    <location>
        <begin position="1"/>
        <end position="20"/>
    </location>
</feature>
<proteinExistence type="inferred from homology"/>
<evidence type="ECO:0000256" key="3">
    <source>
        <dbReference type="ARBA" id="ARBA00010617"/>
    </source>
</evidence>
<dbReference type="PANTHER" id="PTHR47953">
    <property type="entry name" value="OS08G0105600 PROTEIN"/>
    <property type="match status" value="1"/>
</dbReference>
<dbReference type="FunFam" id="1.10.630.10:FF:000126">
    <property type="entry name" value="Predicted protein"/>
    <property type="match status" value="1"/>
</dbReference>
<dbReference type="GO" id="GO:0020037">
    <property type="term" value="F:heme binding"/>
    <property type="evidence" value="ECO:0007669"/>
    <property type="project" value="InterPro"/>
</dbReference>
<dbReference type="EMBL" id="JBBNAE010000001">
    <property type="protein sequence ID" value="KAK9155329.1"/>
    <property type="molecule type" value="Genomic_DNA"/>
</dbReference>
<dbReference type="SUPFAM" id="SSF48264">
    <property type="entry name" value="Cytochrome P450"/>
    <property type="match status" value="1"/>
</dbReference>
<evidence type="ECO:0000256" key="14">
    <source>
        <dbReference type="SAM" id="MobiDB-lite"/>
    </source>
</evidence>
<dbReference type="GO" id="GO:0016705">
    <property type="term" value="F:oxidoreductase activity, acting on paired donors, with incorporation or reduction of molecular oxygen"/>
    <property type="evidence" value="ECO:0007669"/>
    <property type="project" value="InterPro"/>
</dbReference>
<dbReference type="Gene3D" id="1.10.630.10">
    <property type="entry name" value="Cytochrome P450"/>
    <property type="match status" value="1"/>
</dbReference>
<dbReference type="InterPro" id="IPR001128">
    <property type="entry name" value="Cyt_P450"/>
</dbReference>
<dbReference type="Pfam" id="PF00067">
    <property type="entry name" value="p450"/>
    <property type="match status" value="1"/>
</dbReference>
<dbReference type="GO" id="GO:0004497">
    <property type="term" value="F:monooxygenase activity"/>
    <property type="evidence" value="ECO:0007669"/>
    <property type="project" value="UniProtKB-KW"/>
</dbReference>
<evidence type="ECO:0000256" key="9">
    <source>
        <dbReference type="ARBA" id="ARBA00023004"/>
    </source>
</evidence>
<evidence type="ECO:0000256" key="1">
    <source>
        <dbReference type="ARBA" id="ARBA00001971"/>
    </source>
</evidence>
<dbReference type="Proteomes" id="UP001417504">
    <property type="component" value="Unassembled WGS sequence"/>
</dbReference>
<keyword evidence="11" id="KW-0472">Membrane</keyword>